<evidence type="ECO:0000256" key="6">
    <source>
        <dbReference type="SAM" id="MobiDB-lite"/>
    </source>
</evidence>
<evidence type="ECO:0000313" key="8">
    <source>
        <dbReference type="EMBL" id="PSF36656.1"/>
    </source>
</evidence>
<dbReference type="OrthoDB" id="279611at2"/>
<name>A0A2T1LWZ5_9CHRO</name>
<sequence length="484" mass="54071">MKFRTSSVGLFIVFLLTLFLLCFRWLPLTVAQQQPSRPHILYIMSDDQGWKDVGFHGSDIKTPNLDRLAQSGARLEQYYAHPMCTPSRAALMTGRYPYRYGLQTLVIPSAGKYGLATDEWLLPQALKEVGYKTAIVGKWHLGHADRKYWPRQRGFDYQYGPLLGEIDYFTHMAHGKIDWYRNNELVSEEGYVTTLLGQEAVKLIGEHDSKTPLFLYLAFTAPHAPYQVPPEYLDQYKNITDPNRRAYAAMITAMDDQIGQVLAALDKRGMRNTFIFFQSDNGGPRSAKVTGESDTSGGTIPADNGPFRDGKASLYEGGTRVVALANWRGHIQPGSVINQSSHIVDMYPTLTSLAGVSSEKSKPLDGLNIWPALSGGKTSKRNEIVYNVEPFRAALRQGDWKLVWQVTLPPRVELFNLAHDPSEKTNLADNKPDIVSKMKQHIEVLSHDAVFPPLFLKEAIGAVKSGLLTSVSTPDEAEAIENQP</sequence>
<dbReference type="InterPro" id="IPR047115">
    <property type="entry name" value="ARSB"/>
</dbReference>
<dbReference type="RefSeq" id="WP_106457373.1">
    <property type="nucleotide sequence ID" value="NZ_PXOH01000013.1"/>
</dbReference>
<proteinExistence type="inferred from homology"/>
<dbReference type="CDD" id="cd16029">
    <property type="entry name" value="4-S"/>
    <property type="match status" value="1"/>
</dbReference>
<dbReference type="Pfam" id="PF00884">
    <property type="entry name" value="Sulfatase"/>
    <property type="match status" value="1"/>
</dbReference>
<dbReference type="Gene3D" id="3.30.1120.10">
    <property type="match status" value="1"/>
</dbReference>
<dbReference type="EMBL" id="PXOH01000013">
    <property type="protein sequence ID" value="PSF36656.1"/>
    <property type="molecule type" value="Genomic_DNA"/>
</dbReference>
<dbReference type="PANTHER" id="PTHR10342">
    <property type="entry name" value="ARYLSULFATASE"/>
    <property type="match status" value="1"/>
</dbReference>
<keyword evidence="3" id="KW-0378">Hydrolase</keyword>
<reference evidence="8 9" key="2">
    <citation type="submission" date="2018-03" db="EMBL/GenBank/DDBJ databases">
        <authorList>
            <person name="Keele B.F."/>
        </authorList>
    </citation>
    <scope>NUCLEOTIDE SEQUENCE [LARGE SCALE GENOMIC DNA]</scope>
    <source>
        <strain evidence="8 9">CCALA 016</strain>
    </source>
</reference>
<dbReference type="Gene3D" id="3.40.720.10">
    <property type="entry name" value="Alkaline Phosphatase, subunit A"/>
    <property type="match status" value="1"/>
</dbReference>
<dbReference type="InterPro" id="IPR000917">
    <property type="entry name" value="Sulfatase_N"/>
</dbReference>
<dbReference type="GO" id="GO:0008484">
    <property type="term" value="F:sulfuric ester hydrolase activity"/>
    <property type="evidence" value="ECO:0007669"/>
    <property type="project" value="InterPro"/>
</dbReference>
<dbReference type="InterPro" id="IPR017850">
    <property type="entry name" value="Alkaline_phosphatase_core_sf"/>
</dbReference>
<dbReference type="InterPro" id="IPR024607">
    <property type="entry name" value="Sulfatase_CS"/>
</dbReference>
<dbReference type="SUPFAM" id="SSF53649">
    <property type="entry name" value="Alkaline phosphatase-like"/>
    <property type="match status" value="1"/>
</dbReference>
<dbReference type="PANTHER" id="PTHR10342:SF274">
    <property type="entry name" value="ARYLSULFATASE B"/>
    <property type="match status" value="1"/>
</dbReference>
<feature type="region of interest" description="Disordered" evidence="6">
    <location>
        <begin position="283"/>
        <end position="309"/>
    </location>
</feature>
<evidence type="ECO:0000256" key="5">
    <source>
        <dbReference type="ARBA" id="ARBA00023180"/>
    </source>
</evidence>
<keyword evidence="5" id="KW-0325">Glycoprotein</keyword>
<comment type="caution">
    <text evidence="8">The sequence shown here is derived from an EMBL/GenBank/DDBJ whole genome shotgun (WGS) entry which is preliminary data.</text>
</comment>
<evidence type="ECO:0000256" key="4">
    <source>
        <dbReference type="ARBA" id="ARBA00022837"/>
    </source>
</evidence>
<dbReference type="GO" id="GO:0046872">
    <property type="term" value="F:metal ion binding"/>
    <property type="evidence" value="ECO:0007669"/>
    <property type="project" value="UniProtKB-KW"/>
</dbReference>
<evidence type="ECO:0000259" key="7">
    <source>
        <dbReference type="Pfam" id="PF00884"/>
    </source>
</evidence>
<reference evidence="8 9" key="1">
    <citation type="submission" date="2018-03" db="EMBL/GenBank/DDBJ databases">
        <title>The ancient ancestry and fast evolution of plastids.</title>
        <authorList>
            <person name="Moore K.R."/>
            <person name="Magnabosco C."/>
            <person name="Momper L."/>
            <person name="Gold D.A."/>
            <person name="Bosak T."/>
            <person name="Fournier G.P."/>
        </authorList>
    </citation>
    <scope>NUCLEOTIDE SEQUENCE [LARGE SCALE GENOMIC DNA]</scope>
    <source>
        <strain evidence="8 9">CCALA 016</strain>
    </source>
</reference>
<keyword evidence="9" id="KW-1185">Reference proteome</keyword>
<evidence type="ECO:0000256" key="3">
    <source>
        <dbReference type="ARBA" id="ARBA00022801"/>
    </source>
</evidence>
<dbReference type="PROSITE" id="PS00149">
    <property type="entry name" value="SULFATASE_2"/>
    <property type="match status" value="1"/>
</dbReference>
<comment type="similarity">
    <text evidence="1">Belongs to the sulfatase family.</text>
</comment>
<dbReference type="Proteomes" id="UP000239001">
    <property type="component" value="Unassembled WGS sequence"/>
</dbReference>
<evidence type="ECO:0000313" key="9">
    <source>
        <dbReference type="Proteomes" id="UP000239001"/>
    </source>
</evidence>
<dbReference type="PROSITE" id="PS00523">
    <property type="entry name" value="SULFATASE_1"/>
    <property type="match status" value="1"/>
</dbReference>
<gene>
    <name evidence="8" type="ORF">C7H19_13345</name>
</gene>
<dbReference type="AlphaFoldDB" id="A0A2T1LWZ5"/>
<evidence type="ECO:0000256" key="2">
    <source>
        <dbReference type="ARBA" id="ARBA00022723"/>
    </source>
</evidence>
<accession>A0A2T1LWZ5</accession>
<feature type="domain" description="Sulfatase N-terminal" evidence="7">
    <location>
        <begin position="38"/>
        <end position="356"/>
    </location>
</feature>
<protein>
    <submittedName>
        <fullName evidence="8">Sulfatase</fullName>
    </submittedName>
</protein>
<organism evidence="8 9">
    <name type="scientific">Aphanothece hegewaldii CCALA 016</name>
    <dbReference type="NCBI Taxonomy" id="2107694"/>
    <lineage>
        <taxon>Bacteria</taxon>
        <taxon>Bacillati</taxon>
        <taxon>Cyanobacteriota</taxon>
        <taxon>Cyanophyceae</taxon>
        <taxon>Oscillatoriophycideae</taxon>
        <taxon>Chroococcales</taxon>
        <taxon>Aphanothecaceae</taxon>
        <taxon>Aphanothece</taxon>
    </lineage>
</organism>
<keyword evidence="2" id="KW-0479">Metal-binding</keyword>
<keyword evidence="4" id="KW-0106">Calcium</keyword>
<evidence type="ECO:0000256" key="1">
    <source>
        <dbReference type="ARBA" id="ARBA00008779"/>
    </source>
</evidence>